<proteinExistence type="predicted"/>
<dbReference type="InterPro" id="IPR025877">
    <property type="entry name" value="MobA-like_NTP_Trfase"/>
</dbReference>
<dbReference type="PANTHER" id="PTHR19136">
    <property type="entry name" value="MOLYBDENUM COFACTOR GUANYLYLTRANSFERASE"/>
    <property type="match status" value="1"/>
</dbReference>
<evidence type="ECO:0000259" key="3">
    <source>
        <dbReference type="Pfam" id="PF20058"/>
    </source>
</evidence>
<dbReference type="OrthoDB" id="4408226at2"/>
<dbReference type="GO" id="GO:0016779">
    <property type="term" value="F:nucleotidyltransferase activity"/>
    <property type="evidence" value="ECO:0007669"/>
    <property type="project" value="UniProtKB-ARBA"/>
</dbReference>
<dbReference type="Gene3D" id="3.90.550.10">
    <property type="entry name" value="Spore Coat Polysaccharide Biosynthesis Protein SpsA, Chain A"/>
    <property type="match status" value="1"/>
</dbReference>
<sequence>MTRLNAVILAGGRAERLGGASKPDLVVGGRRLLDTAIAAARRAGCERIVVVGPPELEAPGCLVVREEPPFGGPVAGLAAGIAALDGADHRADVVVLASDLPDAEAAVALLLAGRADAPAADGVCLIDRSGRSQWLTAVYARAALARAFDELTEPDGDPARLHGTAMRRLAASVHLTLVTDDGTTRDIDTWSDLAEARHTTGGTTMNESQHPEVLDEWVAEAAPLLGLDPADVPIGTLLELARRAAHGVARPAAPVTTFLLGLAVGSGRPDDVESLADRLGALAEQRGGGGGGTAL</sequence>
<dbReference type="Pfam" id="PF20058">
    <property type="entry name" value="DUF6457"/>
    <property type="match status" value="1"/>
</dbReference>
<dbReference type="InterPro" id="IPR029044">
    <property type="entry name" value="Nucleotide-diphossugar_trans"/>
</dbReference>
<evidence type="ECO:0000313" key="4">
    <source>
        <dbReference type="EMBL" id="MCP2367229.1"/>
    </source>
</evidence>
<feature type="domain" description="MobA-like NTP transferase" evidence="2">
    <location>
        <begin position="6"/>
        <end position="155"/>
    </location>
</feature>
<evidence type="ECO:0000313" key="6">
    <source>
        <dbReference type="Proteomes" id="UP000199482"/>
    </source>
</evidence>
<keyword evidence="7" id="KW-1185">Reference proteome</keyword>
<dbReference type="SUPFAM" id="SSF53448">
    <property type="entry name" value="Nucleotide-diphospho-sugar transferases"/>
    <property type="match status" value="1"/>
</dbReference>
<reference evidence="5" key="1">
    <citation type="submission" date="2016-10" db="EMBL/GenBank/DDBJ databases">
        <authorList>
            <person name="de Groot N.N."/>
        </authorList>
    </citation>
    <scope>NUCLEOTIDE SEQUENCE [LARGE SCALE GENOMIC DNA]</scope>
    <source>
        <strain evidence="5">CPCC 202695</strain>
    </source>
</reference>
<gene>
    <name evidence="4" type="ORF">BCL57_001383</name>
    <name evidence="5" type="ORF">SAMN04489721_3308</name>
</gene>
<dbReference type="Proteomes" id="UP000199482">
    <property type="component" value="Chromosome I"/>
</dbReference>
<dbReference type="Pfam" id="PF12804">
    <property type="entry name" value="NTP_transf_3"/>
    <property type="match status" value="1"/>
</dbReference>
<dbReference type="PANTHER" id="PTHR19136:SF81">
    <property type="entry name" value="MOLYBDENUM COFACTOR GUANYLYLTRANSFERASE"/>
    <property type="match status" value="1"/>
</dbReference>
<evidence type="ECO:0000256" key="1">
    <source>
        <dbReference type="ARBA" id="ARBA00022679"/>
    </source>
</evidence>
<protein>
    <submittedName>
        <fullName evidence="5">Molybdopterin-guanine dinucleotide biosynthesis protein A</fullName>
    </submittedName>
</protein>
<feature type="domain" description="DUF6457" evidence="3">
    <location>
        <begin position="210"/>
        <end position="286"/>
    </location>
</feature>
<evidence type="ECO:0000259" key="2">
    <source>
        <dbReference type="Pfam" id="PF12804"/>
    </source>
</evidence>
<dbReference type="AlphaFoldDB" id="A0A1H1ZSR4"/>
<reference evidence="6" key="2">
    <citation type="submission" date="2016-10" db="EMBL/GenBank/DDBJ databases">
        <authorList>
            <person name="Varghese N."/>
            <person name="Submissions S."/>
        </authorList>
    </citation>
    <scope>NUCLEOTIDE SEQUENCE [LARGE SCALE GENOMIC DNA]</scope>
    <source>
        <strain evidence="6">CPCC 202695</strain>
    </source>
</reference>
<dbReference type="EMBL" id="LT629755">
    <property type="protein sequence ID" value="SDT36316.1"/>
    <property type="molecule type" value="Genomic_DNA"/>
</dbReference>
<dbReference type="RefSeq" id="WP_092674831.1">
    <property type="nucleotide sequence ID" value="NZ_BMDN01000002.1"/>
</dbReference>
<dbReference type="STRING" id="589382.SAMN04489721_3308"/>
<dbReference type="EMBL" id="SODL02000002">
    <property type="protein sequence ID" value="MCP2367229.1"/>
    <property type="molecule type" value="Genomic_DNA"/>
</dbReference>
<keyword evidence="1" id="KW-0808">Transferase</keyword>
<accession>A0A1H1ZSR4</accession>
<evidence type="ECO:0000313" key="7">
    <source>
        <dbReference type="Proteomes" id="UP000893823"/>
    </source>
</evidence>
<evidence type="ECO:0000313" key="5">
    <source>
        <dbReference type="EMBL" id="SDT36316.1"/>
    </source>
</evidence>
<organism evidence="5 6">
    <name type="scientific">Agromyces flavus</name>
    <dbReference type="NCBI Taxonomy" id="589382"/>
    <lineage>
        <taxon>Bacteria</taxon>
        <taxon>Bacillati</taxon>
        <taxon>Actinomycetota</taxon>
        <taxon>Actinomycetes</taxon>
        <taxon>Micrococcales</taxon>
        <taxon>Microbacteriaceae</taxon>
        <taxon>Agromyces</taxon>
    </lineage>
</organism>
<dbReference type="InterPro" id="IPR045598">
    <property type="entry name" value="DUF6457"/>
</dbReference>
<dbReference type="Proteomes" id="UP000893823">
    <property type="component" value="Unassembled WGS sequence"/>
</dbReference>
<reference evidence="4" key="3">
    <citation type="submission" date="2022-06" db="EMBL/GenBank/DDBJ databases">
        <title>Genomic Encyclopedia of Type Strains, Phase III (KMG-III): the genomes of soil and plant-associated and newly described type strains.</title>
        <authorList>
            <person name="Whitman W."/>
        </authorList>
    </citation>
    <scope>NUCLEOTIDE SEQUENCE</scope>
    <source>
        <strain evidence="4">CPCC 202695</strain>
    </source>
</reference>
<name>A0A1H1ZSR4_9MICO</name>